<reference evidence="10" key="1">
    <citation type="submission" date="2025-08" db="UniProtKB">
        <authorList>
            <consortium name="Ensembl"/>
        </authorList>
    </citation>
    <scope>IDENTIFICATION</scope>
</reference>
<dbReference type="Proteomes" id="UP000694523">
    <property type="component" value="Unplaced"/>
</dbReference>
<keyword evidence="11" id="KW-1185">Reference proteome</keyword>
<keyword evidence="4" id="KW-0677">Repeat</keyword>
<evidence type="ECO:0000313" key="11">
    <source>
        <dbReference type="Proteomes" id="UP000694523"/>
    </source>
</evidence>
<evidence type="ECO:0000256" key="4">
    <source>
        <dbReference type="ARBA" id="ARBA00022737"/>
    </source>
</evidence>
<keyword evidence="5" id="KW-0802">TPR repeat</keyword>
<evidence type="ECO:0000313" key="10">
    <source>
        <dbReference type="Ensembl" id="ENSNMLP00000015459.1"/>
    </source>
</evidence>
<keyword evidence="3" id="KW-0963">Cytoplasm</keyword>
<dbReference type="PANTHER" id="PTHR16056">
    <property type="entry name" value="REGULATOR OF MICROTUBULE DYNAMICS PROTEIN"/>
    <property type="match status" value="1"/>
</dbReference>
<dbReference type="Pfam" id="PF21033">
    <property type="entry name" value="RMD1-3"/>
    <property type="match status" value="1"/>
</dbReference>
<evidence type="ECO:0000256" key="9">
    <source>
        <dbReference type="ARBA" id="ARBA00041958"/>
    </source>
</evidence>
<sequence>QSKIRLWRLKLARRLHSPGSELQNYFYFITRKTSHSFCPRLNLFGRAAVLIGIPTLSLLGHEVYQRVQRSSVVLALEREELLEQADDLYRCGETEELYLLLLQHKDRDDAEFLWRLARVTWDMSFLPDTTADKKKQLFYESYECAKKALEKDEKCFAAHKWFAICLGCIGDYEGIKVQVENSYIIRDHLQRAIELNAEDVLSMFILGVWCFSFAELPWYKRIVLTVLFASPPESSYEEVIFPNVYRRNLLMSGKTYLRMKDREKAKLKEYHPLTDKDTEVQHFFMTFKLR</sequence>
<dbReference type="SUPFAM" id="SSF48452">
    <property type="entry name" value="TPR-like"/>
    <property type="match status" value="1"/>
</dbReference>
<evidence type="ECO:0000256" key="2">
    <source>
        <dbReference type="ARBA" id="ARBA00011375"/>
    </source>
</evidence>
<dbReference type="PANTHER" id="PTHR16056:SF16">
    <property type="entry name" value="REGULATOR OF MICROTUBULE DYNAMICS PROTEIN 1"/>
    <property type="match status" value="1"/>
</dbReference>
<evidence type="ECO:0000256" key="8">
    <source>
        <dbReference type="ARBA" id="ARBA00039966"/>
    </source>
</evidence>
<dbReference type="Gene3D" id="1.25.40.10">
    <property type="entry name" value="Tetratricopeptide repeat domain"/>
    <property type="match status" value="1"/>
</dbReference>
<evidence type="ECO:0000256" key="3">
    <source>
        <dbReference type="ARBA" id="ARBA00022490"/>
    </source>
</evidence>
<comment type="subcellular location">
    <subcellularLocation>
        <location evidence="1">Cytoplasm</location>
        <location evidence="1">Cytoskeleton</location>
    </subcellularLocation>
</comment>
<proteinExistence type="inferred from homology"/>
<evidence type="ECO:0000256" key="1">
    <source>
        <dbReference type="ARBA" id="ARBA00004245"/>
    </source>
</evidence>
<reference evidence="10" key="2">
    <citation type="submission" date="2025-09" db="UniProtKB">
        <authorList>
            <consortium name="Ensembl"/>
        </authorList>
    </citation>
    <scope>IDENTIFICATION</scope>
</reference>
<dbReference type="AlphaFoldDB" id="A0A8C6T2Q0"/>
<evidence type="ECO:0000256" key="5">
    <source>
        <dbReference type="ARBA" id="ARBA00022803"/>
    </source>
</evidence>
<dbReference type="InterPro" id="IPR011990">
    <property type="entry name" value="TPR-like_helical_dom_sf"/>
</dbReference>
<name>A0A8C6T2Q0_9GOBI</name>
<dbReference type="GO" id="GO:0005876">
    <property type="term" value="C:spindle microtubule"/>
    <property type="evidence" value="ECO:0007669"/>
    <property type="project" value="TreeGrafter"/>
</dbReference>
<dbReference type="GO" id="GO:0005739">
    <property type="term" value="C:mitochondrion"/>
    <property type="evidence" value="ECO:0007669"/>
    <property type="project" value="TreeGrafter"/>
</dbReference>
<accession>A0A8C6T2Q0</accession>
<dbReference type="GO" id="GO:0008017">
    <property type="term" value="F:microtubule binding"/>
    <property type="evidence" value="ECO:0007669"/>
    <property type="project" value="TreeGrafter"/>
</dbReference>
<comment type="similarity">
    <text evidence="7">Belongs to the RMDN family.</text>
</comment>
<dbReference type="GO" id="GO:0097431">
    <property type="term" value="C:mitotic spindle pole"/>
    <property type="evidence" value="ECO:0007669"/>
    <property type="project" value="TreeGrafter"/>
</dbReference>
<dbReference type="Ensembl" id="ENSNMLT00000017366.1">
    <property type="protein sequence ID" value="ENSNMLP00000015459.1"/>
    <property type="gene ID" value="ENSNMLG00000010247.1"/>
</dbReference>
<organism evidence="10 11">
    <name type="scientific">Neogobius melanostomus</name>
    <name type="common">round goby</name>
    <dbReference type="NCBI Taxonomy" id="47308"/>
    <lineage>
        <taxon>Eukaryota</taxon>
        <taxon>Metazoa</taxon>
        <taxon>Chordata</taxon>
        <taxon>Craniata</taxon>
        <taxon>Vertebrata</taxon>
        <taxon>Euteleostomi</taxon>
        <taxon>Actinopterygii</taxon>
        <taxon>Neopterygii</taxon>
        <taxon>Teleostei</taxon>
        <taxon>Neoteleostei</taxon>
        <taxon>Acanthomorphata</taxon>
        <taxon>Gobiaria</taxon>
        <taxon>Gobiiformes</taxon>
        <taxon>Gobioidei</taxon>
        <taxon>Gobiidae</taxon>
        <taxon>Benthophilinae</taxon>
        <taxon>Neogobiini</taxon>
        <taxon>Neogobius</taxon>
    </lineage>
</organism>
<keyword evidence="6" id="KW-0206">Cytoskeleton</keyword>
<evidence type="ECO:0000256" key="6">
    <source>
        <dbReference type="ARBA" id="ARBA00023212"/>
    </source>
</evidence>
<evidence type="ECO:0000256" key="7">
    <source>
        <dbReference type="ARBA" id="ARBA00038360"/>
    </source>
</evidence>
<comment type="subunit">
    <text evidence="2">Interacts with microtubules.</text>
</comment>
<protein>
    <recommendedName>
        <fullName evidence="8">Regulator of microtubule dynamics protein 1</fullName>
    </recommendedName>
    <alternativeName>
        <fullName evidence="9">Protein FAM82B</fullName>
    </alternativeName>
</protein>
<dbReference type="InterPro" id="IPR049039">
    <property type="entry name" value="RMD1-3_a_helical_rpt"/>
</dbReference>